<dbReference type="EMBL" id="JABAYA010000073">
    <property type="protein sequence ID" value="KAF7726714.1"/>
    <property type="molecule type" value="Genomic_DNA"/>
</dbReference>
<gene>
    <name evidence="5" type="ORF">EC973_008488</name>
</gene>
<dbReference type="PROSITE" id="PS50222">
    <property type="entry name" value="EF_HAND_2"/>
    <property type="match status" value="3"/>
</dbReference>
<dbReference type="Pfam" id="PF13499">
    <property type="entry name" value="EF-hand_7"/>
    <property type="match status" value="1"/>
</dbReference>
<dbReference type="FunFam" id="1.10.238.10:FF:000336">
    <property type="entry name" value="HLH domain-containing protein"/>
    <property type="match status" value="1"/>
</dbReference>
<name>A0A8H7BNI1_9FUNG</name>
<dbReference type="OrthoDB" id="26525at2759"/>
<dbReference type="AlphaFoldDB" id="A0A8H7BNI1"/>
<evidence type="ECO:0000256" key="1">
    <source>
        <dbReference type="ARBA" id="ARBA00022723"/>
    </source>
</evidence>
<keyword evidence="3" id="KW-0106">Calcium</keyword>
<evidence type="ECO:0000259" key="4">
    <source>
        <dbReference type="PROSITE" id="PS50222"/>
    </source>
</evidence>
<dbReference type="Proteomes" id="UP000605846">
    <property type="component" value="Unassembled WGS sequence"/>
</dbReference>
<dbReference type="SUPFAM" id="SSF47473">
    <property type="entry name" value="EF-hand"/>
    <property type="match status" value="1"/>
</dbReference>
<comment type="caution">
    <text evidence="5">The sequence shown here is derived from an EMBL/GenBank/DDBJ whole genome shotgun (WGS) entry which is preliminary data.</text>
</comment>
<protein>
    <recommendedName>
        <fullName evidence="4">EF-hand domain-containing protein</fullName>
    </recommendedName>
</protein>
<sequence>MNIASLNISSEEMDTLREGIAVAQFANILRSLCIASDPNHIEAIIRSVDTNNDNIIDFDEFVFAMVGWYLMPMSQLPAQEQEQEVYSEKPKSRNLDKRASYHELDEISECFLAFDKNHDGRITKDELEDLLIRLGETPSPQEIRDMMSEADVNKDGFIDFDEFKQLFAPTVV</sequence>
<keyword evidence="2" id="KW-0677">Repeat</keyword>
<dbReference type="Gene3D" id="1.10.238.10">
    <property type="entry name" value="EF-hand"/>
    <property type="match status" value="2"/>
</dbReference>
<proteinExistence type="predicted"/>
<evidence type="ECO:0000313" key="6">
    <source>
        <dbReference type="Proteomes" id="UP000605846"/>
    </source>
</evidence>
<feature type="domain" description="EF-hand" evidence="4">
    <location>
        <begin position="138"/>
        <end position="172"/>
    </location>
</feature>
<dbReference type="InterPro" id="IPR011992">
    <property type="entry name" value="EF-hand-dom_pair"/>
</dbReference>
<dbReference type="InterPro" id="IPR018247">
    <property type="entry name" value="EF_Hand_1_Ca_BS"/>
</dbReference>
<keyword evidence="6" id="KW-1185">Reference proteome</keyword>
<dbReference type="SMART" id="SM00054">
    <property type="entry name" value="EFh"/>
    <property type="match status" value="3"/>
</dbReference>
<dbReference type="InterPro" id="IPR002048">
    <property type="entry name" value="EF_hand_dom"/>
</dbReference>
<feature type="domain" description="EF-hand" evidence="4">
    <location>
        <begin position="36"/>
        <end position="71"/>
    </location>
</feature>
<evidence type="ECO:0000256" key="3">
    <source>
        <dbReference type="ARBA" id="ARBA00022837"/>
    </source>
</evidence>
<evidence type="ECO:0000313" key="5">
    <source>
        <dbReference type="EMBL" id="KAF7726714.1"/>
    </source>
</evidence>
<dbReference type="PROSITE" id="PS00018">
    <property type="entry name" value="EF_HAND_1"/>
    <property type="match status" value="3"/>
</dbReference>
<feature type="domain" description="EF-hand" evidence="4">
    <location>
        <begin position="102"/>
        <end position="137"/>
    </location>
</feature>
<dbReference type="CDD" id="cd00051">
    <property type="entry name" value="EFh"/>
    <property type="match status" value="1"/>
</dbReference>
<dbReference type="GO" id="GO:0005509">
    <property type="term" value="F:calcium ion binding"/>
    <property type="evidence" value="ECO:0007669"/>
    <property type="project" value="InterPro"/>
</dbReference>
<accession>A0A8H7BNI1</accession>
<dbReference type="PANTHER" id="PTHR46311">
    <property type="entry name" value="CALCIUM-BINDING PROTEIN 8-RELATED"/>
    <property type="match status" value="1"/>
</dbReference>
<evidence type="ECO:0000256" key="2">
    <source>
        <dbReference type="ARBA" id="ARBA00022737"/>
    </source>
</evidence>
<dbReference type="PANTHER" id="PTHR46311:SF5">
    <property type="entry name" value="EF-HAND DOMAIN-CONTAINING PROTEIN"/>
    <property type="match status" value="1"/>
</dbReference>
<organism evidence="5 6">
    <name type="scientific">Apophysomyces ossiformis</name>
    <dbReference type="NCBI Taxonomy" id="679940"/>
    <lineage>
        <taxon>Eukaryota</taxon>
        <taxon>Fungi</taxon>
        <taxon>Fungi incertae sedis</taxon>
        <taxon>Mucoromycota</taxon>
        <taxon>Mucoromycotina</taxon>
        <taxon>Mucoromycetes</taxon>
        <taxon>Mucorales</taxon>
        <taxon>Mucorineae</taxon>
        <taxon>Mucoraceae</taxon>
        <taxon>Apophysomyces</taxon>
    </lineage>
</organism>
<dbReference type="Pfam" id="PF13833">
    <property type="entry name" value="EF-hand_8"/>
    <property type="match status" value="1"/>
</dbReference>
<dbReference type="InterPro" id="IPR051111">
    <property type="entry name" value="Ca-binding_regulatory"/>
</dbReference>
<keyword evidence="1" id="KW-0479">Metal-binding</keyword>
<reference evidence="5" key="1">
    <citation type="submission" date="2020-01" db="EMBL/GenBank/DDBJ databases">
        <title>Genome Sequencing of Three Apophysomyces-Like Fungal Strains Confirms a Novel Fungal Genus in the Mucoromycota with divergent Burkholderia-like Endosymbiotic Bacteria.</title>
        <authorList>
            <person name="Stajich J.E."/>
            <person name="Macias A.M."/>
            <person name="Carter-House D."/>
            <person name="Lovett B."/>
            <person name="Kasson L.R."/>
            <person name="Berry K."/>
            <person name="Grigoriev I."/>
            <person name="Chang Y."/>
            <person name="Spatafora J."/>
            <person name="Kasson M.T."/>
        </authorList>
    </citation>
    <scope>NUCLEOTIDE SEQUENCE</scope>
    <source>
        <strain evidence="5">NRRL A-21654</strain>
    </source>
</reference>